<proteinExistence type="predicted"/>
<feature type="compositionally biased region" description="Polar residues" evidence="1">
    <location>
        <begin position="1104"/>
        <end position="1122"/>
    </location>
</feature>
<dbReference type="AlphaFoldDB" id="A0A0C9TXA0"/>
<feature type="compositionally biased region" description="Acidic residues" evidence="1">
    <location>
        <begin position="617"/>
        <end position="628"/>
    </location>
</feature>
<accession>A0A0C9TXA0</accession>
<reference evidence="2 3" key="1">
    <citation type="submission" date="2014-06" db="EMBL/GenBank/DDBJ databases">
        <authorList>
            <consortium name="DOE Joint Genome Institute"/>
            <person name="Kuo A."/>
            <person name="Kohler A."/>
            <person name="Nagy L.G."/>
            <person name="Floudas D."/>
            <person name="Copeland A."/>
            <person name="Barry K.W."/>
            <person name="Cichocki N."/>
            <person name="Veneault-Fourrey C."/>
            <person name="LaButti K."/>
            <person name="Lindquist E.A."/>
            <person name="Lipzen A."/>
            <person name="Lundell T."/>
            <person name="Morin E."/>
            <person name="Murat C."/>
            <person name="Sun H."/>
            <person name="Tunlid A."/>
            <person name="Henrissat B."/>
            <person name="Grigoriev I.V."/>
            <person name="Hibbett D.S."/>
            <person name="Martin F."/>
            <person name="Nordberg H.P."/>
            <person name="Cantor M.N."/>
            <person name="Hua S.X."/>
        </authorList>
    </citation>
    <scope>NUCLEOTIDE SEQUENCE [LARGE SCALE GENOMIC DNA]</scope>
    <source>
        <strain evidence="2 3">ATCC 200175</strain>
    </source>
</reference>
<evidence type="ECO:0000313" key="2">
    <source>
        <dbReference type="EMBL" id="KIJ12242.1"/>
    </source>
</evidence>
<dbReference type="HOGENOM" id="CLU_270229_0_0_1"/>
<protein>
    <submittedName>
        <fullName evidence="2">Uncharacterized protein</fullName>
    </submittedName>
</protein>
<feature type="compositionally biased region" description="Basic and acidic residues" evidence="1">
    <location>
        <begin position="594"/>
        <end position="616"/>
    </location>
</feature>
<dbReference type="OrthoDB" id="2691791at2759"/>
<feature type="region of interest" description="Disordered" evidence="1">
    <location>
        <begin position="1104"/>
        <end position="1156"/>
    </location>
</feature>
<feature type="region of interest" description="Disordered" evidence="1">
    <location>
        <begin position="1"/>
        <end position="69"/>
    </location>
</feature>
<sequence>MTRLHPKRPTYDPSASPIPSTRLITKKVEKKELSSSEASHGSYQANGGDRPSWQLKNRTNRTKNPYTIKVPGARAAGGCAPHANLIAEDVDIGMDVDDDGEAGSCASSPLTSLPLSSPVNSLPIRVLRPMQDEEMPDETHNEDGGVILYCCNHCPRVVCGSCLVVPTESCEVVKEPDVDSTCPGCHKLTDIKLAGGKSHRVYAPYWAFTRSNEKQDPVLPTFPILTSHFAMSAQSQVNGEPLLIVHLFCKGMESQGTPLEAIAKFLRPYFRGQISDTHTYDGDTHSEQRRGNLFAGQEGSARNPKPVAVEVDKFFSMLLPSDFASLLKGATVVLLTCSWLVQHAESFNQLQSSLQCLRVSHCLAFTALRFQSAFASIFMEVLAFQAFIESIPLSACLSITLQNSFHIGKHTNLLLFTLSSPSPPTSLAKIKCEKYLWWNTQSRPYGTSLPLSCPVCGVVHAWKTPVWGGKVNKGRPKSLATSCFHNIEHSPQSSSNMSDWTLQFSPILISWKKNYPRLNAHGRADAAEQVKEKILDAIKEEDVSVDLPRPFRLAIRKYFLQYIKDPTDLEHEKSALKSLQKEWMAKWAAKKRTVESGTKKSRHEAHVSESSSKGEGEGEGEGDGDGDEEKVSNLPPQHMKKYLKGFSEFDVAQYIFKKQVDDYDKSKGRDPSKCGTIGERTKNAREWFEVVYRKDSGMMAKVDAAKAKWMAQGPPEDRKVAHRKKNLAKRILEFQEELNVTMGVHCVIFHGHRSVEGGVEVGTSETAPKQQGVKFKQHLSGCKNCDTLSEAFMAYLQDEFDPELATDEEEDCVGSKKGEKVVLKKSETGDLILPDCGALKLPGQKDTIRQIVNEAYVKYTNNCHAHAPWTLLVTALPDYIDEECLLEDLDAFPDPSKLTGTQVKDVWDCWSSRQKRGEAMVVFTASKKGDMRAEVEKKRVRRKGKKNYVEVDYEAQSPAAHSSDRATQLAFLRTLSKASAYQDLVQKYSEMKTTPRPEPPLLLEPWCSWEWSASTLPAEFHDIAQLEAALIQFSKALPATRSSIRFGKLTLALGLLLCDITKVLELEPDVDPFPAYLGLSPFSHQHFDQVLNLVVETRDRISATTLTAPEGSPTTASTNAPAPQQEEPVNGGPVNVPGDSNDAKPKEKCGHEDGEEEGSLRLLVLNTIVRPWHVLEDISTYIHMNPSCRFYLTYMSFANTIDLAQG</sequence>
<dbReference type="EMBL" id="KN819366">
    <property type="protein sequence ID" value="KIJ12242.1"/>
    <property type="molecule type" value="Genomic_DNA"/>
</dbReference>
<dbReference type="Proteomes" id="UP000053647">
    <property type="component" value="Unassembled WGS sequence"/>
</dbReference>
<evidence type="ECO:0000313" key="3">
    <source>
        <dbReference type="Proteomes" id="UP000053647"/>
    </source>
</evidence>
<feature type="compositionally biased region" description="Basic and acidic residues" evidence="1">
    <location>
        <begin position="1141"/>
        <end position="1152"/>
    </location>
</feature>
<feature type="compositionally biased region" description="Polar residues" evidence="1">
    <location>
        <begin position="54"/>
        <end position="65"/>
    </location>
</feature>
<organism evidence="2 3">
    <name type="scientific">Paxillus involutus ATCC 200175</name>
    <dbReference type="NCBI Taxonomy" id="664439"/>
    <lineage>
        <taxon>Eukaryota</taxon>
        <taxon>Fungi</taxon>
        <taxon>Dikarya</taxon>
        <taxon>Basidiomycota</taxon>
        <taxon>Agaricomycotina</taxon>
        <taxon>Agaricomycetes</taxon>
        <taxon>Agaricomycetidae</taxon>
        <taxon>Boletales</taxon>
        <taxon>Paxilineae</taxon>
        <taxon>Paxillaceae</taxon>
        <taxon>Paxillus</taxon>
    </lineage>
</organism>
<evidence type="ECO:0000256" key="1">
    <source>
        <dbReference type="SAM" id="MobiDB-lite"/>
    </source>
</evidence>
<gene>
    <name evidence="2" type="ORF">PAXINDRAFT_14866</name>
</gene>
<reference evidence="3" key="2">
    <citation type="submission" date="2015-01" db="EMBL/GenBank/DDBJ databases">
        <title>Evolutionary Origins and Diversification of the Mycorrhizal Mutualists.</title>
        <authorList>
            <consortium name="DOE Joint Genome Institute"/>
            <consortium name="Mycorrhizal Genomics Consortium"/>
            <person name="Kohler A."/>
            <person name="Kuo A."/>
            <person name="Nagy L.G."/>
            <person name="Floudas D."/>
            <person name="Copeland A."/>
            <person name="Barry K.W."/>
            <person name="Cichocki N."/>
            <person name="Veneault-Fourrey C."/>
            <person name="LaButti K."/>
            <person name="Lindquist E.A."/>
            <person name="Lipzen A."/>
            <person name="Lundell T."/>
            <person name="Morin E."/>
            <person name="Murat C."/>
            <person name="Riley R."/>
            <person name="Ohm R."/>
            <person name="Sun H."/>
            <person name="Tunlid A."/>
            <person name="Henrissat B."/>
            <person name="Grigoriev I.V."/>
            <person name="Hibbett D.S."/>
            <person name="Martin F."/>
        </authorList>
    </citation>
    <scope>NUCLEOTIDE SEQUENCE [LARGE SCALE GENOMIC DNA]</scope>
    <source>
        <strain evidence="3">ATCC 200175</strain>
    </source>
</reference>
<keyword evidence="3" id="KW-1185">Reference proteome</keyword>
<name>A0A0C9TXA0_PAXIN</name>
<feature type="region of interest" description="Disordered" evidence="1">
    <location>
        <begin position="594"/>
        <end position="633"/>
    </location>
</feature>